<dbReference type="GO" id="GO:0005524">
    <property type="term" value="F:ATP binding"/>
    <property type="evidence" value="ECO:0007669"/>
    <property type="project" value="UniProtKB-KW"/>
</dbReference>
<keyword evidence="3" id="KW-0067">ATP-binding</keyword>
<evidence type="ECO:0000313" key="5">
    <source>
        <dbReference type="EMBL" id="MEI5994996.1"/>
    </source>
</evidence>
<evidence type="ECO:0000256" key="2">
    <source>
        <dbReference type="ARBA" id="ARBA00022741"/>
    </source>
</evidence>
<reference evidence="5 7" key="2">
    <citation type="submission" date="2018-07" db="EMBL/GenBank/DDBJ databases">
        <title>The Genome Sequence of Enterococcus sp. DIV0659b.</title>
        <authorList>
            <consortium name="The Broad Institute Genomics Platform"/>
            <consortium name="The Broad Institute Genomic Center for Infectious Diseases"/>
            <person name="Earl A."/>
            <person name="Manson A."/>
            <person name="Schwartman J."/>
            <person name="Gilmore M."/>
            <person name="Abouelleil A."/>
            <person name="Cao P."/>
            <person name="Chapman S."/>
            <person name="Cusick C."/>
            <person name="Shea T."/>
            <person name="Young S."/>
            <person name="Neafsey D."/>
            <person name="Nusbaum C."/>
            <person name="Birren B."/>
        </authorList>
    </citation>
    <scope>NUCLEOTIDE SEQUENCE [LARGE SCALE GENOMIC DNA]</scope>
    <source>
        <strain evidence="5 7">4G2_DIV0659</strain>
    </source>
</reference>
<reference evidence="6" key="1">
    <citation type="submission" date="2017-05" db="EMBL/GenBank/DDBJ databases">
        <title>The Genome Sequence of Enterococcus sp. 4G2_DIV0659.</title>
        <authorList>
            <consortium name="The Broad Institute Genomics Platform"/>
            <consortium name="The Broad Institute Genomic Center for Infectious Diseases"/>
            <person name="Earl A."/>
            <person name="Manson A."/>
            <person name="Schwartman J."/>
            <person name="Gilmore M."/>
            <person name="Abouelleil A."/>
            <person name="Cao P."/>
            <person name="Chapman S."/>
            <person name="Cusick C."/>
            <person name="Shea T."/>
            <person name="Young S."/>
            <person name="Neafsey D."/>
            <person name="Nusbaum C."/>
            <person name="Birren B."/>
        </authorList>
    </citation>
    <scope>NUCLEOTIDE SEQUENCE [LARGE SCALE GENOMIC DNA]</scope>
    <source>
        <strain evidence="6">4G2_DIV0659</strain>
    </source>
</reference>
<dbReference type="Pfam" id="PF00005">
    <property type="entry name" value="ABC_tran"/>
    <property type="match status" value="1"/>
</dbReference>
<sequence length="223" mass="25253">MLELKNICKSYESKQQSSEIIFKDLNFNMGKMDSSIAIVGRSGSGKTTLLNIMAGLDTNYSGEYLFEQSSCRKNNDYMSKLRLQNFGMITQKYYLLNDRTVFNNVAISLRNSNLKEKEIKNQVEATLEKVGLADYRNKSPRSLSGGESQRVAIARAIVKRPKLLLADEPTGALDEKTEESILSLFSNLINEGNKMIIVTHSKIISDFCTLRYEVTDKRIQLLK</sequence>
<proteinExistence type="inferred from homology"/>
<evidence type="ECO:0000256" key="1">
    <source>
        <dbReference type="ARBA" id="ARBA00005417"/>
    </source>
</evidence>
<evidence type="ECO:0000259" key="4">
    <source>
        <dbReference type="PROSITE" id="PS50893"/>
    </source>
</evidence>
<dbReference type="OrthoDB" id="9791546at2"/>
<name>A0A242CJ41_9ENTE</name>
<dbReference type="InterPro" id="IPR027417">
    <property type="entry name" value="P-loop_NTPase"/>
</dbReference>
<dbReference type="GO" id="GO:0016887">
    <property type="term" value="F:ATP hydrolysis activity"/>
    <property type="evidence" value="ECO:0007669"/>
    <property type="project" value="InterPro"/>
</dbReference>
<evidence type="ECO:0000313" key="7">
    <source>
        <dbReference type="Proteomes" id="UP000195139"/>
    </source>
</evidence>
<dbReference type="PANTHER" id="PTHR42798">
    <property type="entry name" value="LIPOPROTEIN-RELEASING SYSTEM ATP-BINDING PROTEIN LOLD"/>
    <property type="match status" value="1"/>
</dbReference>
<dbReference type="PANTHER" id="PTHR42798:SF7">
    <property type="entry name" value="ALPHA-D-RIBOSE 1-METHYLPHOSPHONATE 5-TRIPHOSPHATE SYNTHASE SUBUNIT PHNL"/>
    <property type="match status" value="1"/>
</dbReference>
<accession>A0A242CJ41</accession>
<gene>
    <name evidence="6" type="ORF">A5880_000485</name>
    <name evidence="5" type="ORF">A5880_002586</name>
</gene>
<keyword evidence="2" id="KW-0547">Nucleotide-binding</keyword>
<dbReference type="InterPro" id="IPR003439">
    <property type="entry name" value="ABC_transporter-like_ATP-bd"/>
</dbReference>
<evidence type="ECO:0000313" key="6">
    <source>
        <dbReference type="EMBL" id="OTO09802.1"/>
    </source>
</evidence>
<dbReference type="Gene3D" id="3.40.50.300">
    <property type="entry name" value="P-loop containing nucleotide triphosphate hydrolases"/>
    <property type="match status" value="1"/>
</dbReference>
<dbReference type="AlphaFoldDB" id="A0A242CJ41"/>
<keyword evidence="7" id="KW-1185">Reference proteome</keyword>
<dbReference type="SUPFAM" id="SSF52540">
    <property type="entry name" value="P-loop containing nucleoside triphosphate hydrolases"/>
    <property type="match status" value="1"/>
</dbReference>
<protein>
    <recommendedName>
        <fullName evidence="4">ABC transporter domain-containing protein</fullName>
    </recommendedName>
</protein>
<dbReference type="InterPro" id="IPR003593">
    <property type="entry name" value="AAA+_ATPase"/>
</dbReference>
<feature type="domain" description="ABC transporter" evidence="4">
    <location>
        <begin position="2"/>
        <end position="222"/>
    </location>
</feature>
<dbReference type="EMBL" id="NGLE02000001">
    <property type="protein sequence ID" value="MEI5994996.1"/>
    <property type="molecule type" value="Genomic_DNA"/>
</dbReference>
<dbReference type="STRING" id="1834181.A5880_000485"/>
<dbReference type="InterPro" id="IPR017871">
    <property type="entry name" value="ABC_transporter-like_CS"/>
</dbReference>
<dbReference type="EMBL" id="NGLE01000001">
    <property type="protein sequence ID" value="OTO09802.1"/>
    <property type="molecule type" value="Genomic_DNA"/>
</dbReference>
<dbReference type="Proteomes" id="UP000195139">
    <property type="component" value="Unassembled WGS sequence"/>
</dbReference>
<dbReference type="PROSITE" id="PS50893">
    <property type="entry name" value="ABC_TRANSPORTER_2"/>
    <property type="match status" value="1"/>
</dbReference>
<organism evidence="6">
    <name type="scientific">Candidatus Enterococcus mansonii</name>
    <dbReference type="NCBI Taxonomy" id="1834181"/>
    <lineage>
        <taxon>Bacteria</taxon>
        <taxon>Bacillati</taxon>
        <taxon>Bacillota</taxon>
        <taxon>Bacilli</taxon>
        <taxon>Lactobacillales</taxon>
        <taxon>Enterococcaceae</taxon>
        <taxon>Enterococcus</taxon>
    </lineage>
</organism>
<comment type="caution">
    <text evidence="6">The sequence shown here is derived from an EMBL/GenBank/DDBJ whole genome shotgun (WGS) entry which is preliminary data.</text>
</comment>
<dbReference type="SMART" id="SM00382">
    <property type="entry name" value="AAA"/>
    <property type="match status" value="1"/>
</dbReference>
<dbReference type="PROSITE" id="PS00211">
    <property type="entry name" value="ABC_TRANSPORTER_1"/>
    <property type="match status" value="1"/>
</dbReference>
<comment type="similarity">
    <text evidence="1">Belongs to the ABC transporter superfamily.</text>
</comment>
<evidence type="ECO:0000256" key="3">
    <source>
        <dbReference type="ARBA" id="ARBA00022840"/>
    </source>
</evidence>